<organism evidence="5 6">
    <name type="scientific">Candidatus Thiodiazotropha lotti</name>
    <dbReference type="NCBI Taxonomy" id="2792787"/>
    <lineage>
        <taxon>Bacteria</taxon>
        <taxon>Pseudomonadati</taxon>
        <taxon>Pseudomonadota</taxon>
        <taxon>Gammaproteobacteria</taxon>
        <taxon>Chromatiales</taxon>
        <taxon>Sedimenticolaceae</taxon>
        <taxon>Candidatus Thiodiazotropha</taxon>
    </lineage>
</organism>
<feature type="coiled-coil region" evidence="2">
    <location>
        <begin position="106"/>
        <end position="144"/>
    </location>
</feature>
<evidence type="ECO:0000256" key="2">
    <source>
        <dbReference type="SAM" id="Coils"/>
    </source>
</evidence>
<dbReference type="InterPro" id="IPR016476">
    <property type="entry name" value="SH3_dom_pro"/>
</dbReference>
<gene>
    <name evidence="5" type="ORF">JAZ04_19840</name>
</gene>
<evidence type="ECO:0000313" key="6">
    <source>
        <dbReference type="Proteomes" id="UP000886687"/>
    </source>
</evidence>
<dbReference type="Proteomes" id="UP000886687">
    <property type="component" value="Unassembled WGS sequence"/>
</dbReference>
<keyword evidence="2" id="KW-0175">Coiled coil</keyword>
<name>A0A9E4K776_9GAMM</name>
<evidence type="ECO:0000256" key="3">
    <source>
        <dbReference type="SAM" id="Phobius"/>
    </source>
</evidence>
<sequence>MKFYIVSLLCSCLLCVSMSAHSETRYVTDELNLSLHELINSKGKLLKRLKSGTELELLSEEGFFAEVRTKDGTVGWTKAGFLIKSKPARTLVIELTAENSELKESLRVKGQQLSETEKLLNNLKSQEQQTNTELQDQLENTEGIVAALDRIQQENESLRAQQGGFGTMLPLKWGLIATAITFLLGIFAGIALFDYRSRRRHGGFRIY</sequence>
<proteinExistence type="predicted"/>
<dbReference type="AlphaFoldDB" id="A0A9E4K776"/>
<feature type="chain" id="PRO_5038998051" evidence="4">
    <location>
        <begin position="23"/>
        <end position="207"/>
    </location>
</feature>
<keyword evidence="3" id="KW-0472">Membrane</keyword>
<feature type="signal peptide" evidence="4">
    <location>
        <begin position="1"/>
        <end position="22"/>
    </location>
</feature>
<keyword evidence="1 4" id="KW-0732">Signal</keyword>
<evidence type="ECO:0000256" key="1">
    <source>
        <dbReference type="ARBA" id="ARBA00022729"/>
    </source>
</evidence>
<accession>A0A9E4K776</accession>
<feature type="transmembrane region" description="Helical" evidence="3">
    <location>
        <begin position="173"/>
        <end position="195"/>
    </location>
</feature>
<dbReference type="NCBIfam" id="TIGR04211">
    <property type="entry name" value="SH3_and_anchor"/>
    <property type="match status" value="1"/>
</dbReference>
<dbReference type="EMBL" id="JAEPDI010000020">
    <property type="protein sequence ID" value="MCG7941091.1"/>
    <property type="molecule type" value="Genomic_DNA"/>
</dbReference>
<comment type="caution">
    <text evidence="5">The sequence shown here is derived from an EMBL/GenBank/DDBJ whole genome shotgun (WGS) entry which is preliminary data.</text>
</comment>
<protein>
    <submittedName>
        <fullName evidence="5">TIGR04211 family SH3 domain-containing protein</fullName>
    </submittedName>
</protein>
<evidence type="ECO:0000256" key="4">
    <source>
        <dbReference type="SAM" id="SignalP"/>
    </source>
</evidence>
<keyword evidence="3" id="KW-1133">Transmembrane helix</keyword>
<evidence type="ECO:0000313" key="5">
    <source>
        <dbReference type="EMBL" id="MCG7941091.1"/>
    </source>
</evidence>
<reference evidence="5" key="1">
    <citation type="journal article" date="2021" name="Proc. Natl. Acad. Sci. U.S.A.">
        <title>Global biogeography of chemosynthetic symbionts reveals both localized and globally distributed symbiont groups. .</title>
        <authorList>
            <person name="Osvatic J.T."/>
            <person name="Wilkins L.G.E."/>
            <person name="Leibrecht L."/>
            <person name="Leray M."/>
            <person name="Zauner S."/>
            <person name="Polzin J."/>
            <person name="Camacho Y."/>
            <person name="Gros O."/>
            <person name="van Gils J.A."/>
            <person name="Eisen J.A."/>
            <person name="Petersen J.M."/>
            <person name="Yuen B."/>
        </authorList>
    </citation>
    <scope>NUCLEOTIDE SEQUENCE</scope>
    <source>
        <strain evidence="5">MAGL173</strain>
    </source>
</reference>
<keyword evidence="3" id="KW-0812">Transmembrane</keyword>
<dbReference type="Gene3D" id="2.30.30.40">
    <property type="entry name" value="SH3 Domains"/>
    <property type="match status" value="1"/>
</dbReference>